<feature type="compositionally biased region" description="Acidic residues" evidence="1">
    <location>
        <begin position="62"/>
        <end position="94"/>
    </location>
</feature>
<organism evidence="2 3">
    <name type="scientific">Piloderma croceum (strain F 1598)</name>
    <dbReference type="NCBI Taxonomy" id="765440"/>
    <lineage>
        <taxon>Eukaryota</taxon>
        <taxon>Fungi</taxon>
        <taxon>Dikarya</taxon>
        <taxon>Basidiomycota</taxon>
        <taxon>Agaricomycotina</taxon>
        <taxon>Agaricomycetes</taxon>
        <taxon>Agaricomycetidae</taxon>
        <taxon>Atheliales</taxon>
        <taxon>Atheliaceae</taxon>
        <taxon>Piloderma</taxon>
    </lineage>
</organism>
<proteinExistence type="predicted"/>
<dbReference type="InParanoid" id="A0A0C3BB24"/>
<feature type="region of interest" description="Disordered" evidence="1">
    <location>
        <begin position="1"/>
        <end position="34"/>
    </location>
</feature>
<feature type="compositionally biased region" description="Basic and acidic residues" evidence="1">
    <location>
        <begin position="1"/>
        <end position="13"/>
    </location>
</feature>
<reference evidence="3" key="2">
    <citation type="submission" date="2015-01" db="EMBL/GenBank/DDBJ databases">
        <title>Evolutionary Origins and Diversification of the Mycorrhizal Mutualists.</title>
        <authorList>
            <consortium name="DOE Joint Genome Institute"/>
            <consortium name="Mycorrhizal Genomics Consortium"/>
            <person name="Kohler A."/>
            <person name="Kuo A."/>
            <person name="Nagy L.G."/>
            <person name="Floudas D."/>
            <person name="Copeland A."/>
            <person name="Barry K.W."/>
            <person name="Cichocki N."/>
            <person name="Veneault-Fourrey C."/>
            <person name="LaButti K."/>
            <person name="Lindquist E.A."/>
            <person name="Lipzen A."/>
            <person name="Lundell T."/>
            <person name="Morin E."/>
            <person name="Murat C."/>
            <person name="Riley R."/>
            <person name="Ohm R."/>
            <person name="Sun H."/>
            <person name="Tunlid A."/>
            <person name="Henrissat B."/>
            <person name="Grigoriev I.V."/>
            <person name="Hibbett D.S."/>
            <person name="Martin F."/>
        </authorList>
    </citation>
    <scope>NUCLEOTIDE SEQUENCE [LARGE SCALE GENOMIC DNA]</scope>
    <source>
        <strain evidence="3">F 1598</strain>
    </source>
</reference>
<feature type="region of interest" description="Disordered" evidence="1">
    <location>
        <begin position="62"/>
        <end position="103"/>
    </location>
</feature>
<evidence type="ECO:0000313" key="2">
    <source>
        <dbReference type="EMBL" id="KIM74527.1"/>
    </source>
</evidence>
<sequence length="156" mass="17264">MSDHDPNHEEGQPKHYMSVRGRHKGLRAYAEGQGQLQRDLASSFSKKWAALLAGEVADDDLAAAAEAESDDELDGAGAGSEEEAMEEADEEDEGMLQYPPGENVPQVTVDKMIAVYGDMQEESWRYTTNIGHGRTRQYLTILLATTYEENIISARE</sequence>
<dbReference type="EMBL" id="KN833059">
    <property type="protein sequence ID" value="KIM74527.1"/>
    <property type="molecule type" value="Genomic_DNA"/>
</dbReference>
<dbReference type="Proteomes" id="UP000054166">
    <property type="component" value="Unassembled WGS sequence"/>
</dbReference>
<evidence type="ECO:0000256" key="1">
    <source>
        <dbReference type="SAM" id="MobiDB-lite"/>
    </source>
</evidence>
<accession>A0A0C3BB24</accession>
<protein>
    <submittedName>
        <fullName evidence="2">Uncharacterized protein</fullName>
    </submittedName>
</protein>
<reference evidence="2 3" key="1">
    <citation type="submission" date="2014-04" db="EMBL/GenBank/DDBJ databases">
        <authorList>
            <consortium name="DOE Joint Genome Institute"/>
            <person name="Kuo A."/>
            <person name="Tarkka M."/>
            <person name="Buscot F."/>
            <person name="Kohler A."/>
            <person name="Nagy L.G."/>
            <person name="Floudas D."/>
            <person name="Copeland A."/>
            <person name="Barry K.W."/>
            <person name="Cichocki N."/>
            <person name="Veneault-Fourrey C."/>
            <person name="LaButti K."/>
            <person name="Lindquist E.A."/>
            <person name="Lipzen A."/>
            <person name="Lundell T."/>
            <person name="Morin E."/>
            <person name="Murat C."/>
            <person name="Sun H."/>
            <person name="Tunlid A."/>
            <person name="Henrissat B."/>
            <person name="Grigoriev I.V."/>
            <person name="Hibbett D.S."/>
            <person name="Martin F."/>
            <person name="Nordberg H.P."/>
            <person name="Cantor M.N."/>
            <person name="Hua S.X."/>
        </authorList>
    </citation>
    <scope>NUCLEOTIDE SEQUENCE [LARGE SCALE GENOMIC DNA]</scope>
    <source>
        <strain evidence="2 3">F 1598</strain>
    </source>
</reference>
<dbReference type="HOGENOM" id="CLU_1687342_0_0_1"/>
<keyword evidence="3" id="KW-1185">Reference proteome</keyword>
<name>A0A0C3BB24_PILCF</name>
<evidence type="ECO:0000313" key="3">
    <source>
        <dbReference type="Proteomes" id="UP000054166"/>
    </source>
</evidence>
<gene>
    <name evidence="2" type="ORF">PILCRDRAFT_92511</name>
</gene>
<dbReference type="AlphaFoldDB" id="A0A0C3BB24"/>